<sequence>MVEFVYRKSTPFRSVFQSHPNFEIFYFHEGKGNYLIGDQIHVLAPGDLLIMHGMTLHCPNAKVDEHFKYVRSLINFEPDYVRKAVQHLFTVNVLEPFEELKNYKINLQGEDRQQFEAALQTMQQFHSRTDEVSMNRFRVAFMDLMFMVFHFFKKPIGHKEELASQKEYHVQELIRFIEEHYAEDLNLEQLEKSMHVNKYYLSRIFREVTGVTIFNYLYQRRINQAKMIFLMEEKRRTVTEIGYELGFKHVTHFSRVFRKYVGDTPEQFRERIKKSISVHSGFESGQ</sequence>
<protein>
    <submittedName>
        <fullName evidence="3">HTH-type transcriptional activator RhaR</fullName>
    </submittedName>
</protein>
<evidence type="ECO:0000313" key="3">
    <source>
        <dbReference type="EMBL" id="CAG7641412.1"/>
    </source>
</evidence>
<feature type="domain" description="HTH araC/xylS-type" evidence="2">
    <location>
        <begin position="171"/>
        <end position="271"/>
    </location>
</feature>
<gene>
    <name evidence="3" type="primary">rhaR_63</name>
    <name evidence="3" type="ORF">PAESOLCIP111_04228</name>
</gene>
<dbReference type="PROSITE" id="PS01124">
    <property type="entry name" value="HTH_ARAC_FAMILY_2"/>
    <property type="match status" value="1"/>
</dbReference>
<accession>A0A916K4B9</accession>
<dbReference type="Pfam" id="PF02311">
    <property type="entry name" value="AraC_binding"/>
    <property type="match status" value="1"/>
</dbReference>
<dbReference type="AlphaFoldDB" id="A0A916K4B9"/>
<keyword evidence="4" id="KW-1185">Reference proteome</keyword>
<organism evidence="3 4">
    <name type="scientific">Paenibacillus solanacearum</name>
    <dbReference type="NCBI Taxonomy" id="2048548"/>
    <lineage>
        <taxon>Bacteria</taxon>
        <taxon>Bacillati</taxon>
        <taxon>Bacillota</taxon>
        <taxon>Bacilli</taxon>
        <taxon>Bacillales</taxon>
        <taxon>Paenibacillaceae</taxon>
        <taxon>Paenibacillus</taxon>
    </lineage>
</organism>
<dbReference type="Pfam" id="PF12833">
    <property type="entry name" value="HTH_18"/>
    <property type="match status" value="1"/>
</dbReference>
<dbReference type="SMART" id="SM00342">
    <property type="entry name" value="HTH_ARAC"/>
    <property type="match status" value="1"/>
</dbReference>
<evidence type="ECO:0000313" key="4">
    <source>
        <dbReference type="Proteomes" id="UP000693672"/>
    </source>
</evidence>
<evidence type="ECO:0000256" key="1">
    <source>
        <dbReference type="ARBA" id="ARBA00023125"/>
    </source>
</evidence>
<keyword evidence="1" id="KW-0238">DNA-binding</keyword>
<dbReference type="InterPro" id="IPR003313">
    <property type="entry name" value="AraC-bd"/>
</dbReference>
<proteinExistence type="predicted"/>
<dbReference type="PANTHER" id="PTHR43280">
    <property type="entry name" value="ARAC-FAMILY TRANSCRIPTIONAL REGULATOR"/>
    <property type="match status" value="1"/>
</dbReference>
<evidence type="ECO:0000259" key="2">
    <source>
        <dbReference type="PROSITE" id="PS01124"/>
    </source>
</evidence>
<dbReference type="GO" id="GO:0043565">
    <property type="term" value="F:sequence-specific DNA binding"/>
    <property type="evidence" value="ECO:0007669"/>
    <property type="project" value="InterPro"/>
</dbReference>
<dbReference type="Proteomes" id="UP000693672">
    <property type="component" value="Unassembled WGS sequence"/>
</dbReference>
<dbReference type="InterPro" id="IPR018060">
    <property type="entry name" value="HTH_AraC"/>
</dbReference>
<dbReference type="PANTHER" id="PTHR43280:SF28">
    <property type="entry name" value="HTH-TYPE TRANSCRIPTIONAL ACTIVATOR RHAS"/>
    <property type="match status" value="1"/>
</dbReference>
<name>A0A916K4B9_9BACL</name>
<dbReference type="EMBL" id="CAJVAS010000022">
    <property type="protein sequence ID" value="CAG7641412.1"/>
    <property type="molecule type" value="Genomic_DNA"/>
</dbReference>
<comment type="caution">
    <text evidence="3">The sequence shown here is derived from an EMBL/GenBank/DDBJ whole genome shotgun (WGS) entry which is preliminary data.</text>
</comment>
<reference evidence="3" key="1">
    <citation type="submission" date="2021-06" db="EMBL/GenBank/DDBJ databases">
        <authorList>
            <person name="Criscuolo A."/>
        </authorList>
    </citation>
    <scope>NUCLEOTIDE SEQUENCE</scope>
    <source>
        <strain evidence="3">CIP111600</strain>
    </source>
</reference>
<dbReference type="GO" id="GO:0003700">
    <property type="term" value="F:DNA-binding transcription factor activity"/>
    <property type="evidence" value="ECO:0007669"/>
    <property type="project" value="InterPro"/>
</dbReference>